<reference evidence="18 19" key="1">
    <citation type="journal article" date="2005" name="Nucleic Acids Res.">
        <title>Genomic blueprint of Hahella chejuensis, a marine microbe producing an algicidal agent.</title>
        <authorList>
            <person name="Jeong H."/>
            <person name="Yim J.H."/>
            <person name="Lee C."/>
            <person name="Choi S.-H."/>
            <person name="Park Y.K."/>
            <person name="Yoon S.H."/>
            <person name="Hur C.-G."/>
            <person name="Kang H.-Y."/>
            <person name="Kim D."/>
            <person name="Lee H.H."/>
            <person name="Park K.H."/>
            <person name="Park S.-H."/>
            <person name="Park H.-S."/>
            <person name="Lee H.K."/>
            <person name="Oh T.K."/>
            <person name="Kim J.F."/>
        </authorList>
    </citation>
    <scope>NUCLEOTIDE SEQUENCE [LARGE SCALE GENOMIC DNA]</scope>
    <source>
        <strain evidence="18 19">KCTC 2396</strain>
    </source>
</reference>
<evidence type="ECO:0000256" key="11">
    <source>
        <dbReference type="ARBA" id="ARBA00022989"/>
    </source>
</evidence>
<feature type="transmembrane region" description="Helical" evidence="15">
    <location>
        <begin position="166"/>
        <end position="186"/>
    </location>
</feature>
<accession>Q2SF45</accession>
<dbReference type="Pfam" id="PF02518">
    <property type="entry name" value="HATPase_c"/>
    <property type="match status" value="1"/>
</dbReference>
<evidence type="ECO:0000256" key="6">
    <source>
        <dbReference type="ARBA" id="ARBA00022679"/>
    </source>
</evidence>
<dbReference type="InterPro" id="IPR029095">
    <property type="entry name" value="NarX-like_N"/>
</dbReference>
<dbReference type="STRING" id="349521.HCH_04013"/>
<evidence type="ECO:0000256" key="8">
    <source>
        <dbReference type="ARBA" id="ARBA00022741"/>
    </source>
</evidence>
<dbReference type="CDD" id="cd16917">
    <property type="entry name" value="HATPase_UhpB-NarQ-NarX-like"/>
    <property type="match status" value="1"/>
</dbReference>
<evidence type="ECO:0000313" key="19">
    <source>
        <dbReference type="Proteomes" id="UP000000238"/>
    </source>
</evidence>
<dbReference type="Gene3D" id="1.20.5.1930">
    <property type="match status" value="1"/>
</dbReference>
<dbReference type="PIRSF" id="PIRSF003167">
    <property type="entry name" value="STHK_NarX/NarQ"/>
    <property type="match status" value="1"/>
</dbReference>
<dbReference type="PANTHER" id="PTHR24421">
    <property type="entry name" value="NITRATE/NITRITE SENSOR PROTEIN NARX-RELATED"/>
    <property type="match status" value="1"/>
</dbReference>
<dbReference type="HOGENOM" id="CLU_000445_20_10_6"/>
<dbReference type="eggNOG" id="COG3850">
    <property type="taxonomic scope" value="Bacteria"/>
</dbReference>
<dbReference type="Proteomes" id="UP000000238">
    <property type="component" value="Chromosome"/>
</dbReference>
<feature type="domain" description="Histidine kinase" evidence="16">
    <location>
        <begin position="411"/>
        <end position="610"/>
    </location>
</feature>
<dbReference type="KEGG" id="hch:HCH_04013"/>
<dbReference type="GO" id="GO:0005886">
    <property type="term" value="C:plasma membrane"/>
    <property type="evidence" value="ECO:0007669"/>
    <property type="project" value="UniProtKB-SubCell"/>
</dbReference>
<keyword evidence="5" id="KW-0597">Phosphoprotein</keyword>
<evidence type="ECO:0000256" key="1">
    <source>
        <dbReference type="ARBA" id="ARBA00000085"/>
    </source>
</evidence>
<dbReference type="PANTHER" id="PTHR24421:SF10">
    <property type="entry name" value="NITRATE_NITRITE SENSOR PROTEIN NARQ"/>
    <property type="match status" value="1"/>
</dbReference>
<dbReference type="Pfam" id="PF00672">
    <property type="entry name" value="HAMP"/>
    <property type="match status" value="1"/>
</dbReference>
<dbReference type="InterPro" id="IPR011712">
    <property type="entry name" value="Sig_transdc_His_kin_sub3_dim/P"/>
</dbReference>
<proteinExistence type="predicted"/>
<evidence type="ECO:0000256" key="12">
    <source>
        <dbReference type="ARBA" id="ARBA00023012"/>
    </source>
</evidence>
<feature type="domain" description="HAMP" evidence="17">
    <location>
        <begin position="188"/>
        <end position="240"/>
    </location>
</feature>
<evidence type="ECO:0000256" key="2">
    <source>
        <dbReference type="ARBA" id="ARBA00004429"/>
    </source>
</evidence>
<dbReference type="SMART" id="SM00387">
    <property type="entry name" value="HATPase_c"/>
    <property type="match status" value="1"/>
</dbReference>
<dbReference type="Gene3D" id="3.30.565.10">
    <property type="entry name" value="Histidine kinase-like ATPase, C-terminal domain"/>
    <property type="match status" value="1"/>
</dbReference>
<evidence type="ECO:0000256" key="7">
    <source>
        <dbReference type="ARBA" id="ARBA00022692"/>
    </source>
</evidence>
<dbReference type="RefSeq" id="WP_011397796.1">
    <property type="nucleotide sequence ID" value="NC_007645.1"/>
</dbReference>
<keyword evidence="6 14" id="KW-0808">Transferase</keyword>
<dbReference type="OrthoDB" id="9811306at2"/>
<dbReference type="InterPro" id="IPR005467">
    <property type="entry name" value="His_kinase_dom"/>
</dbReference>
<evidence type="ECO:0000313" key="18">
    <source>
        <dbReference type="EMBL" id="ABC30729.1"/>
    </source>
</evidence>
<evidence type="ECO:0000256" key="9">
    <source>
        <dbReference type="ARBA" id="ARBA00022777"/>
    </source>
</evidence>
<name>Q2SF45_HAHCH</name>
<protein>
    <recommendedName>
        <fullName evidence="14">Sensor protein</fullName>
        <ecNumber evidence="14">2.7.13.3</ecNumber>
    </recommendedName>
</protein>
<evidence type="ECO:0000256" key="15">
    <source>
        <dbReference type="SAM" id="Phobius"/>
    </source>
</evidence>
<evidence type="ECO:0000256" key="3">
    <source>
        <dbReference type="ARBA" id="ARBA00022475"/>
    </source>
</evidence>
<dbReference type="SMART" id="SM00304">
    <property type="entry name" value="HAMP"/>
    <property type="match status" value="1"/>
</dbReference>
<dbReference type="InterPro" id="IPR016380">
    <property type="entry name" value="Sig_transdc_His_kin_NarX/NarQ"/>
</dbReference>
<dbReference type="SUPFAM" id="SSF158472">
    <property type="entry name" value="HAMP domain-like"/>
    <property type="match status" value="1"/>
</dbReference>
<evidence type="ECO:0000259" key="17">
    <source>
        <dbReference type="PROSITE" id="PS50885"/>
    </source>
</evidence>
<dbReference type="SUPFAM" id="SSF55874">
    <property type="entry name" value="ATPase domain of HSP90 chaperone/DNA topoisomerase II/histidine kinase"/>
    <property type="match status" value="1"/>
</dbReference>
<evidence type="ECO:0000256" key="14">
    <source>
        <dbReference type="PIRNR" id="PIRNR003167"/>
    </source>
</evidence>
<dbReference type="PROSITE" id="PS50885">
    <property type="entry name" value="HAMP"/>
    <property type="match status" value="1"/>
</dbReference>
<dbReference type="InterPro" id="IPR003660">
    <property type="entry name" value="HAMP_dom"/>
</dbReference>
<evidence type="ECO:0000259" key="16">
    <source>
        <dbReference type="PROSITE" id="PS50109"/>
    </source>
</evidence>
<evidence type="ECO:0000256" key="13">
    <source>
        <dbReference type="ARBA" id="ARBA00023136"/>
    </source>
</evidence>
<evidence type="ECO:0000256" key="5">
    <source>
        <dbReference type="ARBA" id="ARBA00022553"/>
    </source>
</evidence>
<comment type="subcellular location">
    <subcellularLocation>
        <location evidence="2">Cell inner membrane</location>
        <topology evidence="2">Multi-pass membrane protein</topology>
    </subcellularLocation>
</comment>
<dbReference type="Pfam" id="PF07730">
    <property type="entry name" value="HisKA_3"/>
    <property type="match status" value="1"/>
</dbReference>
<keyword evidence="7 15" id="KW-0812">Transmembrane</keyword>
<keyword evidence="4 14" id="KW-0997">Cell inner membrane</keyword>
<keyword evidence="19" id="KW-1185">Reference proteome</keyword>
<dbReference type="InterPro" id="IPR036890">
    <property type="entry name" value="HATPase_C_sf"/>
</dbReference>
<evidence type="ECO:0000256" key="4">
    <source>
        <dbReference type="ARBA" id="ARBA00022519"/>
    </source>
</evidence>
<dbReference type="Gene3D" id="1.20.120.960">
    <property type="entry name" value="Histidine kinase NarX, sensor domain"/>
    <property type="match status" value="1"/>
</dbReference>
<dbReference type="GO" id="GO:0046983">
    <property type="term" value="F:protein dimerization activity"/>
    <property type="evidence" value="ECO:0007669"/>
    <property type="project" value="UniProtKB-UniRule"/>
</dbReference>
<sequence length="620" mass="70750">MIARFQKSLIFRMGALMIAMVSLAMITMLASFFISESAEKDAEAVNIAGSLRMQSYRMQARLLTLDTPPSDFVAALTRQFAERIENPVLVAEAMKDDSSELHRQFMQVRESWENDVSGFIATYAHNPDRRVADQLGEKIDKFVDEIDNLVQLYQIRAEDRIENLRLIQISALFLTFALVSFSLLILHHHVELPLRSLTQNARKIARGDFSDRLEVKNDDELGLLAETFNQMSDALSEMYESLETRVKNKTQALKRSNDSLNFLYHLAREVSEKTHENIDFQAWLEELTSITAVGGVELCLKTPEAVIPYEHIRNDYMTELPSSCQRQECEKCMVEKAQVCRDNDEVQVRYPLIKEGVQYGVIVCTLRNSQYLESWQHQLLQSFSDQVAVALSLKNQGDQERRVSLMNERNVIARELHDSLAQSLSYLKIQVARLTRALQSKQVEDEQIDGITAELKEGITSAYRQLRELLTTFRLSISEKGLHAAILHTVEQLTEQSTNVKIVLDYRVEDIPFSPNEEIHLLQITREALQNAVRHSQGNLVTVSLHSDPKKKVTLAIIDNGVGIPEDPEKLNHYGLAIMRERTRNLHGELAIQRIPEGGTAVLFSFTPSYLQERKISYAE</sequence>
<dbReference type="InterPro" id="IPR003594">
    <property type="entry name" value="HATPase_dom"/>
</dbReference>
<keyword evidence="12 14" id="KW-0902">Two-component regulatory system</keyword>
<evidence type="ECO:0000256" key="10">
    <source>
        <dbReference type="ARBA" id="ARBA00022840"/>
    </source>
</evidence>
<gene>
    <name evidence="18" type="ordered locus">HCH_04013</name>
</gene>
<keyword evidence="11 15" id="KW-1133">Transmembrane helix</keyword>
<dbReference type="Pfam" id="PF13675">
    <property type="entry name" value="PilJ"/>
    <property type="match status" value="1"/>
</dbReference>
<dbReference type="CDD" id="cd06225">
    <property type="entry name" value="HAMP"/>
    <property type="match status" value="1"/>
</dbReference>
<dbReference type="GO" id="GO:0005524">
    <property type="term" value="F:ATP binding"/>
    <property type="evidence" value="ECO:0007669"/>
    <property type="project" value="UniProtKB-UniRule"/>
</dbReference>
<dbReference type="EMBL" id="CP000155">
    <property type="protein sequence ID" value="ABC30729.1"/>
    <property type="molecule type" value="Genomic_DNA"/>
</dbReference>
<dbReference type="CDD" id="cd19408">
    <property type="entry name" value="NarX_NarQ_sensor"/>
    <property type="match status" value="1"/>
</dbReference>
<organism evidence="18 19">
    <name type="scientific">Hahella chejuensis (strain KCTC 2396)</name>
    <dbReference type="NCBI Taxonomy" id="349521"/>
    <lineage>
        <taxon>Bacteria</taxon>
        <taxon>Pseudomonadati</taxon>
        <taxon>Pseudomonadota</taxon>
        <taxon>Gammaproteobacteria</taxon>
        <taxon>Oceanospirillales</taxon>
        <taxon>Hahellaceae</taxon>
        <taxon>Hahella</taxon>
    </lineage>
</organism>
<dbReference type="GO" id="GO:0000155">
    <property type="term" value="F:phosphorelay sensor kinase activity"/>
    <property type="evidence" value="ECO:0007669"/>
    <property type="project" value="UniProtKB-UniRule"/>
</dbReference>
<feature type="transmembrane region" description="Helical" evidence="15">
    <location>
        <begin position="9"/>
        <end position="34"/>
    </location>
</feature>
<keyword evidence="10 14" id="KW-0067">ATP-binding</keyword>
<dbReference type="EC" id="2.7.13.3" evidence="14"/>
<dbReference type="PROSITE" id="PS50109">
    <property type="entry name" value="HIS_KIN"/>
    <property type="match status" value="1"/>
</dbReference>
<comment type="catalytic activity">
    <reaction evidence="1 14">
        <text>ATP + protein L-histidine = ADP + protein N-phospho-L-histidine.</text>
        <dbReference type="EC" id="2.7.13.3"/>
    </reaction>
</comment>
<dbReference type="Gene3D" id="1.10.8.500">
    <property type="entry name" value="HAMP domain in histidine kinase"/>
    <property type="match status" value="1"/>
</dbReference>
<dbReference type="InterPro" id="IPR050482">
    <property type="entry name" value="Sensor_HK_TwoCompSys"/>
</dbReference>
<keyword evidence="13 14" id="KW-0472">Membrane</keyword>
<keyword evidence="3 14" id="KW-1003">Cell membrane</keyword>
<keyword evidence="8 14" id="KW-0547">Nucleotide-binding</keyword>
<keyword evidence="9 14" id="KW-0418">Kinase</keyword>
<dbReference type="InterPro" id="IPR042295">
    <property type="entry name" value="NarX-like_N_sf"/>
</dbReference>
<dbReference type="AlphaFoldDB" id="Q2SF45"/>